<dbReference type="EMBL" id="JADWDJ010000014">
    <property type="protein sequence ID" value="KAG5270754.1"/>
    <property type="molecule type" value="Genomic_DNA"/>
</dbReference>
<organism evidence="2 3">
    <name type="scientific">Alosa alosa</name>
    <name type="common">allis shad</name>
    <dbReference type="NCBI Taxonomy" id="278164"/>
    <lineage>
        <taxon>Eukaryota</taxon>
        <taxon>Metazoa</taxon>
        <taxon>Chordata</taxon>
        <taxon>Craniata</taxon>
        <taxon>Vertebrata</taxon>
        <taxon>Euteleostomi</taxon>
        <taxon>Actinopterygii</taxon>
        <taxon>Neopterygii</taxon>
        <taxon>Teleostei</taxon>
        <taxon>Clupei</taxon>
        <taxon>Clupeiformes</taxon>
        <taxon>Clupeoidei</taxon>
        <taxon>Clupeidae</taxon>
        <taxon>Alosa</taxon>
    </lineage>
</organism>
<evidence type="ECO:0000313" key="2">
    <source>
        <dbReference type="EMBL" id="KAG5270754.1"/>
    </source>
</evidence>
<gene>
    <name evidence="2" type="ORF">AALO_G00196280</name>
</gene>
<proteinExistence type="predicted"/>
<sequence length="92" mass="9791">MAKKEMSCFRRESNGTGGGSAPKPISSDAAMVADIIGRDSPTVMGIAGGQESGVIMESEPDKETRGERDVPVVLHEVIPVPAQAQKRRRAEK</sequence>
<accession>A0AAV6G6J9</accession>
<protein>
    <submittedName>
        <fullName evidence="2">Uncharacterized protein</fullName>
    </submittedName>
</protein>
<evidence type="ECO:0000256" key="1">
    <source>
        <dbReference type="SAM" id="MobiDB-lite"/>
    </source>
</evidence>
<feature type="compositionally biased region" description="Basic and acidic residues" evidence="1">
    <location>
        <begin position="1"/>
        <end position="13"/>
    </location>
</feature>
<comment type="caution">
    <text evidence="2">The sequence shown here is derived from an EMBL/GenBank/DDBJ whole genome shotgun (WGS) entry which is preliminary data.</text>
</comment>
<name>A0AAV6G6J9_9TELE</name>
<feature type="region of interest" description="Disordered" evidence="1">
    <location>
        <begin position="1"/>
        <end position="26"/>
    </location>
</feature>
<dbReference type="Proteomes" id="UP000823561">
    <property type="component" value="Chromosome 14"/>
</dbReference>
<evidence type="ECO:0000313" key="3">
    <source>
        <dbReference type="Proteomes" id="UP000823561"/>
    </source>
</evidence>
<dbReference type="AlphaFoldDB" id="A0AAV6G6J9"/>
<reference evidence="2" key="1">
    <citation type="submission" date="2020-10" db="EMBL/GenBank/DDBJ databases">
        <title>Chromosome-scale genome assembly of the Allis shad, Alosa alosa.</title>
        <authorList>
            <person name="Margot Z."/>
            <person name="Christophe K."/>
            <person name="Cabau C."/>
            <person name="Louis A."/>
            <person name="Berthelot C."/>
            <person name="Parey E."/>
            <person name="Roest Crollius H."/>
            <person name="Montfort J."/>
            <person name="Robinson-Rechavi M."/>
            <person name="Bucao C."/>
            <person name="Bouchez O."/>
            <person name="Gislard M."/>
            <person name="Lluch J."/>
            <person name="Milhes M."/>
            <person name="Lampietro C."/>
            <person name="Lopez Roques C."/>
            <person name="Donnadieu C."/>
            <person name="Braasch I."/>
            <person name="Desvignes T."/>
            <person name="Postlethwait J."/>
            <person name="Bobe J."/>
            <person name="Guiguen Y."/>
        </authorList>
    </citation>
    <scope>NUCLEOTIDE SEQUENCE</scope>
    <source>
        <strain evidence="2">M-15738</strain>
        <tissue evidence="2">Blood</tissue>
    </source>
</reference>
<keyword evidence="3" id="KW-1185">Reference proteome</keyword>